<feature type="transmembrane region" description="Helical" evidence="2">
    <location>
        <begin position="278"/>
        <end position="302"/>
    </location>
</feature>
<sequence>MDWGAGKNTNIREFAQEGDQITMQYSFEGPGLGGLGFTETYTVGSGVQEITRMGGAKIMVEPVWESESVLRVTNMNPAKQTKGWAKTLITGTHRETGQSPEASWEAQEDLLPALQSHALRDRSRPGAQAAPELSTGGVRTLASVGAALLTFAGAKAPRLAAQPARVSALDQESLKSNNKFAFKMVKICVIVTLLPFLFCIKNFFYDRSLSDFDVEYGPHLAHPALRTTSILQAVMVFAAVMWREKYRSDPIDRLFAWLFVPEAIAHILLHWFSHHHAFANFAFAYAFSAGIALPGFLSLLCYVPKEKKLPWAYLALYVATQIPIVAGLTNMVGPAKMRLNYANINTAWITTPFFYGILKRWRDVPKSPVVLATLTISYQVAMGIMGPITGGSDLKLYDPSCIFQHGVVDIGFGLAYAVSIVCGVFRPKVPVPDLGIWEVVEGWGEEGCTLWVSWDVLWTGRLPEVCNEKVPLPPHFEAPCTVQCGRICHLDCTQAYLKAQNIASFEAPRALLQFVSQAFQVGTARLIDCPCGKGVYAPSCAVCGRSLVPPAALAQSSSGKRDLRGSLRTSPGASDVPQGEGLRSAKGLPTLPAALGDVSPVRLPAERAFGRSH</sequence>
<evidence type="ECO:0000313" key="3">
    <source>
        <dbReference type="EMBL" id="CAJ1389673.1"/>
    </source>
</evidence>
<feature type="transmembrane region" description="Helical" evidence="2">
    <location>
        <begin position="224"/>
        <end position="242"/>
    </location>
</feature>
<dbReference type="AlphaFoldDB" id="A0AA36N2D5"/>
<keyword evidence="2" id="KW-0812">Transmembrane</keyword>
<protein>
    <submittedName>
        <fullName evidence="3">Uncharacterized protein</fullName>
    </submittedName>
</protein>
<accession>A0AA36N2D5</accession>
<evidence type="ECO:0000313" key="4">
    <source>
        <dbReference type="Proteomes" id="UP001178507"/>
    </source>
</evidence>
<feature type="transmembrane region" description="Helical" evidence="2">
    <location>
        <begin position="254"/>
        <end position="272"/>
    </location>
</feature>
<organism evidence="3 4">
    <name type="scientific">Effrenium voratum</name>
    <dbReference type="NCBI Taxonomy" id="2562239"/>
    <lineage>
        <taxon>Eukaryota</taxon>
        <taxon>Sar</taxon>
        <taxon>Alveolata</taxon>
        <taxon>Dinophyceae</taxon>
        <taxon>Suessiales</taxon>
        <taxon>Symbiodiniaceae</taxon>
        <taxon>Effrenium</taxon>
    </lineage>
</organism>
<reference evidence="3" key="1">
    <citation type="submission" date="2023-08" db="EMBL/GenBank/DDBJ databases">
        <authorList>
            <person name="Chen Y."/>
            <person name="Shah S."/>
            <person name="Dougan E. K."/>
            <person name="Thang M."/>
            <person name="Chan C."/>
        </authorList>
    </citation>
    <scope>NUCLEOTIDE SEQUENCE</scope>
</reference>
<evidence type="ECO:0000256" key="2">
    <source>
        <dbReference type="SAM" id="Phobius"/>
    </source>
</evidence>
<evidence type="ECO:0000256" key="1">
    <source>
        <dbReference type="SAM" id="MobiDB-lite"/>
    </source>
</evidence>
<feature type="region of interest" description="Disordered" evidence="1">
    <location>
        <begin position="555"/>
        <end position="591"/>
    </location>
</feature>
<proteinExistence type="predicted"/>
<dbReference type="EMBL" id="CAUJNA010001917">
    <property type="protein sequence ID" value="CAJ1389673.1"/>
    <property type="molecule type" value="Genomic_DNA"/>
</dbReference>
<keyword evidence="4" id="KW-1185">Reference proteome</keyword>
<feature type="transmembrane region" description="Helical" evidence="2">
    <location>
        <begin position="314"/>
        <end position="333"/>
    </location>
</feature>
<keyword evidence="2" id="KW-1133">Transmembrane helix</keyword>
<feature type="transmembrane region" description="Helical" evidence="2">
    <location>
        <begin position="339"/>
        <end position="358"/>
    </location>
</feature>
<dbReference type="Proteomes" id="UP001178507">
    <property type="component" value="Unassembled WGS sequence"/>
</dbReference>
<name>A0AA36N2D5_9DINO</name>
<keyword evidence="2" id="KW-0472">Membrane</keyword>
<feature type="transmembrane region" description="Helical" evidence="2">
    <location>
        <begin position="370"/>
        <end position="390"/>
    </location>
</feature>
<feature type="transmembrane region" description="Helical" evidence="2">
    <location>
        <begin position="402"/>
        <end position="425"/>
    </location>
</feature>
<feature type="transmembrane region" description="Helical" evidence="2">
    <location>
        <begin position="184"/>
        <end position="204"/>
    </location>
</feature>
<comment type="caution">
    <text evidence="3">The sequence shown here is derived from an EMBL/GenBank/DDBJ whole genome shotgun (WGS) entry which is preliminary data.</text>
</comment>
<gene>
    <name evidence="3" type="ORF">EVOR1521_LOCUS15245</name>
</gene>